<accession>A0A376LDX1</accession>
<sequence length="49" mass="5813">MTHVFSRCSDVKALMTRPILVINKVIAGKIERMVIKPVITDWRWHRLRP</sequence>
<name>A0A376LDX1_ECOLX</name>
<evidence type="ECO:0000313" key="1">
    <source>
        <dbReference type="EMBL" id="STF42487.1"/>
    </source>
</evidence>
<proteinExistence type="predicted"/>
<reference evidence="1 2" key="1">
    <citation type="submission" date="2018-06" db="EMBL/GenBank/DDBJ databases">
        <authorList>
            <consortium name="Pathogen Informatics"/>
            <person name="Doyle S."/>
        </authorList>
    </citation>
    <scope>NUCLEOTIDE SEQUENCE [LARGE SCALE GENOMIC DNA]</scope>
    <source>
        <strain evidence="1 2">NCTC7928</strain>
    </source>
</reference>
<dbReference type="AlphaFoldDB" id="A0A376LDX1"/>
<organism evidence="1 2">
    <name type="scientific">Escherichia coli</name>
    <dbReference type="NCBI Taxonomy" id="562"/>
    <lineage>
        <taxon>Bacteria</taxon>
        <taxon>Pseudomonadati</taxon>
        <taxon>Pseudomonadota</taxon>
        <taxon>Gammaproteobacteria</taxon>
        <taxon>Enterobacterales</taxon>
        <taxon>Enterobacteriaceae</taxon>
        <taxon>Escherichia</taxon>
    </lineage>
</organism>
<gene>
    <name evidence="1" type="ORF">NCTC7928_03126</name>
</gene>
<protein>
    <submittedName>
        <fullName evidence="1">Uncharacterized protein</fullName>
    </submittedName>
</protein>
<dbReference type="EMBL" id="UGAB01000002">
    <property type="protein sequence ID" value="STF42487.1"/>
    <property type="molecule type" value="Genomic_DNA"/>
</dbReference>
<dbReference type="Proteomes" id="UP000254877">
    <property type="component" value="Unassembled WGS sequence"/>
</dbReference>
<evidence type="ECO:0000313" key="2">
    <source>
        <dbReference type="Proteomes" id="UP000254877"/>
    </source>
</evidence>